<evidence type="ECO:0008006" key="6">
    <source>
        <dbReference type="Google" id="ProtNLM"/>
    </source>
</evidence>
<dbReference type="InterPro" id="IPR011990">
    <property type="entry name" value="TPR-like_helical_dom_sf"/>
</dbReference>
<feature type="repeat" description="PPR" evidence="3">
    <location>
        <begin position="150"/>
        <end position="184"/>
    </location>
</feature>
<organism evidence="4 5">
    <name type="scientific">Linum trigynum</name>
    <dbReference type="NCBI Taxonomy" id="586398"/>
    <lineage>
        <taxon>Eukaryota</taxon>
        <taxon>Viridiplantae</taxon>
        <taxon>Streptophyta</taxon>
        <taxon>Embryophyta</taxon>
        <taxon>Tracheophyta</taxon>
        <taxon>Spermatophyta</taxon>
        <taxon>Magnoliopsida</taxon>
        <taxon>eudicotyledons</taxon>
        <taxon>Gunneridae</taxon>
        <taxon>Pentapetalae</taxon>
        <taxon>rosids</taxon>
        <taxon>fabids</taxon>
        <taxon>Malpighiales</taxon>
        <taxon>Linaceae</taxon>
        <taxon>Linum</taxon>
    </lineage>
</organism>
<proteinExistence type="inferred from homology"/>
<dbReference type="Pfam" id="PF13041">
    <property type="entry name" value="PPR_2"/>
    <property type="match status" value="1"/>
</dbReference>
<dbReference type="EMBL" id="OZ034817">
    <property type="protein sequence ID" value="CAL1380107.1"/>
    <property type="molecule type" value="Genomic_DNA"/>
</dbReference>
<dbReference type="Pfam" id="PF12854">
    <property type="entry name" value="PPR_1"/>
    <property type="match status" value="1"/>
</dbReference>
<sequence>MTATPSSYFASNSTTPATSNSVTFASVDDALDSFSRMLHMNPRPSVVKFGQLVSSLMRMNAFQAAFYASRQMELAGVPHNRYTLSMLLRCFCKLGRVGFGYAVFSKALKFGIQFDDVMLNTLIDGLCKVGKVIEAARLVQNMKEFGCQPDVVSYNTVISSLCKDGMVSKAFDVFSEMKDEKIQPDVFSYNSLIYGLCISSGINEAME</sequence>
<dbReference type="Gene3D" id="1.25.40.10">
    <property type="entry name" value="Tetratricopeptide repeat domain"/>
    <property type="match status" value="2"/>
</dbReference>
<dbReference type="InterPro" id="IPR002885">
    <property type="entry name" value="PPR_rpt"/>
</dbReference>
<evidence type="ECO:0000313" key="4">
    <source>
        <dbReference type="EMBL" id="CAL1380107.1"/>
    </source>
</evidence>
<evidence type="ECO:0000256" key="3">
    <source>
        <dbReference type="PROSITE-ProRule" id="PRU00708"/>
    </source>
</evidence>
<feature type="repeat" description="PPR" evidence="3">
    <location>
        <begin position="115"/>
        <end position="149"/>
    </location>
</feature>
<evidence type="ECO:0000256" key="2">
    <source>
        <dbReference type="ARBA" id="ARBA00022737"/>
    </source>
</evidence>
<evidence type="ECO:0000256" key="1">
    <source>
        <dbReference type="ARBA" id="ARBA00007626"/>
    </source>
</evidence>
<evidence type="ECO:0000313" key="5">
    <source>
        <dbReference type="Proteomes" id="UP001497516"/>
    </source>
</evidence>
<accession>A0AAV2E352</accession>
<comment type="similarity">
    <text evidence="1">Belongs to the PPR family. P subfamily.</text>
</comment>
<keyword evidence="2" id="KW-0677">Repeat</keyword>
<dbReference type="Proteomes" id="UP001497516">
    <property type="component" value="Chromosome 4"/>
</dbReference>
<reference evidence="4 5" key="1">
    <citation type="submission" date="2024-04" db="EMBL/GenBank/DDBJ databases">
        <authorList>
            <person name="Fracassetti M."/>
        </authorList>
    </citation>
    <scope>NUCLEOTIDE SEQUENCE [LARGE SCALE GENOMIC DNA]</scope>
</reference>
<dbReference type="PROSITE" id="PS51375">
    <property type="entry name" value="PPR"/>
    <property type="match status" value="3"/>
</dbReference>
<dbReference type="NCBIfam" id="TIGR00756">
    <property type="entry name" value="PPR"/>
    <property type="match status" value="3"/>
</dbReference>
<gene>
    <name evidence="4" type="ORF">LTRI10_LOCUS21576</name>
</gene>
<dbReference type="AlphaFoldDB" id="A0AAV2E352"/>
<protein>
    <recommendedName>
        <fullName evidence="6">Pentatricopeptide repeat-containing protein</fullName>
    </recommendedName>
</protein>
<name>A0AAV2E352_9ROSI</name>
<keyword evidence="5" id="KW-1185">Reference proteome</keyword>
<dbReference type="PANTHER" id="PTHR47941">
    <property type="entry name" value="PENTATRICOPEPTIDE REPEAT-CONTAINING PROTEIN 3, MITOCHONDRIAL"/>
    <property type="match status" value="1"/>
</dbReference>
<feature type="repeat" description="PPR" evidence="3">
    <location>
        <begin position="80"/>
        <end position="114"/>
    </location>
</feature>